<dbReference type="AlphaFoldDB" id="A0ABD2N1I0"/>
<gene>
    <name evidence="2" type="ORF">HHI36_013878</name>
</gene>
<keyword evidence="3" id="KW-1185">Reference proteome</keyword>
<comment type="caution">
    <text evidence="2">The sequence shown here is derived from an EMBL/GenBank/DDBJ whole genome shotgun (WGS) entry which is preliminary data.</text>
</comment>
<dbReference type="PANTHER" id="PTHR39948">
    <property type="entry name" value="GEO11419P1"/>
    <property type="match status" value="1"/>
</dbReference>
<evidence type="ECO:0000313" key="2">
    <source>
        <dbReference type="EMBL" id="KAL3272402.1"/>
    </source>
</evidence>
<proteinExistence type="predicted"/>
<feature type="transmembrane region" description="Helical" evidence="1">
    <location>
        <begin position="7"/>
        <end position="30"/>
    </location>
</feature>
<dbReference type="EMBL" id="JABFTP020000062">
    <property type="protein sequence ID" value="KAL3272402.1"/>
    <property type="molecule type" value="Genomic_DNA"/>
</dbReference>
<dbReference type="PANTHER" id="PTHR39948:SF1">
    <property type="entry name" value="GEO11419P1"/>
    <property type="match status" value="1"/>
</dbReference>
<keyword evidence="1" id="KW-0812">Transmembrane</keyword>
<name>A0ABD2N1I0_9CUCU</name>
<keyword evidence="1" id="KW-0472">Membrane</keyword>
<reference evidence="2 3" key="1">
    <citation type="journal article" date="2021" name="BMC Biol.">
        <title>Horizontally acquired antibacterial genes associated with adaptive radiation of ladybird beetles.</title>
        <authorList>
            <person name="Li H.S."/>
            <person name="Tang X.F."/>
            <person name="Huang Y.H."/>
            <person name="Xu Z.Y."/>
            <person name="Chen M.L."/>
            <person name="Du X.Y."/>
            <person name="Qiu B.Y."/>
            <person name="Chen P.T."/>
            <person name="Zhang W."/>
            <person name="Slipinski A."/>
            <person name="Escalona H.E."/>
            <person name="Waterhouse R.M."/>
            <person name="Zwick A."/>
            <person name="Pang H."/>
        </authorList>
    </citation>
    <scope>NUCLEOTIDE SEQUENCE [LARGE SCALE GENOMIC DNA]</scope>
    <source>
        <strain evidence="2">SYSU2018</strain>
    </source>
</reference>
<accession>A0ABD2N1I0</accession>
<protein>
    <submittedName>
        <fullName evidence="2">Uncharacterized protein</fullName>
    </submittedName>
</protein>
<evidence type="ECO:0000313" key="3">
    <source>
        <dbReference type="Proteomes" id="UP001516400"/>
    </source>
</evidence>
<keyword evidence="1" id="KW-1133">Transmembrane helix</keyword>
<organism evidence="2 3">
    <name type="scientific">Cryptolaemus montrouzieri</name>
    <dbReference type="NCBI Taxonomy" id="559131"/>
    <lineage>
        <taxon>Eukaryota</taxon>
        <taxon>Metazoa</taxon>
        <taxon>Ecdysozoa</taxon>
        <taxon>Arthropoda</taxon>
        <taxon>Hexapoda</taxon>
        <taxon>Insecta</taxon>
        <taxon>Pterygota</taxon>
        <taxon>Neoptera</taxon>
        <taxon>Endopterygota</taxon>
        <taxon>Coleoptera</taxon>
        <taxon>Polyphaga</taxon>
        <taxon>Cucujiformia</taxon>
        <taxon>Coccinelloidea</taxon>
        <taxon>Coccinellidae</taxon>
        <taxon>Scymninae</taxon>
        <taxon>Scymnini</taxon>
        <taxon>Cryptolaemus</taxon>
    </lineage>
</organism>
<sequence>MGFLNKIIWFLILIFPAFPIAFFCAFFYIWCYCFEGCSNCCGPIAEFFLKCVRLPGTSVRGMFDGRSIC</sequence>
<evidence type="ECO:0000256" key="1">
    <source>
        <dbReference type="SAM" id="Phobius"/>
    </source>
</evidence>
<dbReference type="Proteomes" id="UP001516400">
    <property type="component" value="Unassembled WGS sequence"/>
</dbReference>